<dbReference type="EMBL" id="NXAO01000106">
    <property type="protein sequence ID" value="PHO14064.1"/>
    <property type="molecule type" value="Genomic_DNA"/>
</dbReference>
<name>A0A347TIS0_9BACT</name>
<evidence type="ECO:0000313" key="4">
    <source>
        <dbReference type="Proteomes" id="UP000264693"/>
    </source>
</evidence>
<protein>
    <submittedName>
        <fullName evidence="1">Uncharacterized protein</fullName>
    </submittedName>
</protein>
<dbReference type="Proteomes" id="UP000224740">
    <property type="component" value="Unassembled WGS sequence"/>
</dbReference>
<dbReference type="RefSeq" id="WP_099312706.1">
    <property type="nucleotide sequence ID" value="NZ_CP032101.1"/>
</dbReference>
<gene>
    <name evidence="1" type="ORF">AMRN_0744</name>
    <name evidence="2" type="ORF">CPH92_13870</name>
</gene>
<dbReference type="Proteomes" id="UP000264693">
    <property type="component" value="Chromosome"/>
</dbReference>
<reference evidence="2" key="2">
    <citation type="submission" date="2017-09" db="EMBL/GenBank/DDBJ databases">
        <authorList>
            <person name="Perez-Cataluna A."/>
            <person name="Figueras M.J."/>
            <person name="Salas-Masso N."/>
        </authorList>
    </citation>
    <scope>NUCLEOTIDE SEQUENCE</scope>
    <source>
        <strain evidence="2">CECT 7727</strain>
    </source>
</reference>
<dbReference type="EMBL" id="CP032101">
    <property type="protein sequence ID" value="AXX86498.1"/>
    <property type="molecule type" value="Genomic_DNA"/>
</dbReference>
<accession>A0A347TIS0</accession>
<evidence type="ECO:0000313" key="3">
    <source>
        <dbReference type="Proteomes" id="UP000224740"/>
    </source>
</evidence>
<reference evidence="1 4" key="3">
    <citation type="submission" date="2018-08" db="EMBL/GenBank/DDBJ databases">
        <title>Complete genome of the Arcobacter marinus type strain JCM 15502.</title>
        <authorList>
            <person name="Miller W.G."/>
            <person name="Yee E."/>
            <person name="Huynh S."/>
            <person name="Parker C.T."/>
        </authorList>
    </citation>
    <scope>NUCLEOTIDE SEQUENCE [LARGE SCALE GENOMIC DNA]</scope>
    <source>
        <strain evidence="1 4">JCM 15502</strain>
    </source>
</reference>
<evidence type="ECO:0000313" key="1">
    <source>
        <dbReference type="EMBL" id="AXX86498.1"/>
    </source>
</evidence>
<keyword evidence="3" id="KW-1185">Reference proteome</keyword>
<sequence length="85" mass="9751">MEDNFKQSEYLALKSLVLELKEMISLMIPQKASVSYLSETTGKSRQSIRQFLINNFEPEVDYWVDGGKMFASQKAVITILNRSSK</sequence>
<reference evidence="3" key="1">
    <citation type="submission" date="2017-09" db="EMBL/GenBank/DDBJ databases">
        <title>Arcobacter canalis sp. nov., a new species isolated from a water canal contaminated with urban sewage.</title>
        <authorList>
            <person name="Perez-Cataluna A."/>
            <person name="Salas-Masso N."/>
            <person name="Figueras M.J."/>
        </authorList>
    </citation>
    <scope>NUCLEOTIDE SEQUENCE [LARGE SCALE GENOMIC DNA]</scope>
    <source>
        <strain evidence="3">CECT 7727</strain>
    </source>
</reference>
<organism evidence="1 4">
    <name type="scientific">Malaciobacter marinus</name>
    <dbReference type="NCBI Taxonomy" id="505249"/>
    <lineage>
        <taxon>Bacteria</taxon>
        <taxon>Pseudomonadati</taxon>
        <taxon>Campylobacterota</taxon>
        <taxon>Epsilonproteobacteria</taxon>
        <taxon>Campylobacterales</taxon>
        <taxon>Arcobacteraceae</taxon>
        <taxon>Malaciobacter</taxon>
    </lineage>
</organism>
<evidence type="ECO:0000313" key="2">
    <source>
        <dbReference type="EMBL" id="PHO14064.1"/>
    </source>
</evidence>
<proteinExistence type="predicted"/>
<dbReference type="KEGG" id="amar:AMRN_0744"/>
<dbReference type="AlphaFoldDB" id="A0A347TIS0"/>